<dbReference type="STRING" id="1051891.A0A0C3LKS0"/>
<feature type="domain" description="RNase H type-2" evidence="10">
    <location>
        <begin position="18"/>
        <end position="262"/>
    </location>
</feature>
<evidence type="ECO:0000259" key="10">
    <source>
        <dbReference type="PROSITE" id="PS51975"/>
    </source>
</evidence>
<dbReference type="EC" id="3.1.26.4" evidence="9"/>
<dbReference type="InterPro" id="IPR023160">
    <property type="entry name" value="RNase_HII_hlx-loop-hlx_cap_dom"/>
</dbReference>
<evidence type="ECO:0000256" key="4">
    <source>
        <dbReference type="ARBA" id="ARBA00022722"/>
    </source>
</evidence>
<dbReference type="GO" id="GO:0003723">
    <property type="term" value="F:RNA binding"/>
    <property type="evidence" value="ECO:0007669"/>
    <property type="project" value="UniProtKB-UniRule"/>
</dbReference>
<dbReference type="Proteomes" id="UP000054248">
    <property type="component" value="Unassembled WGS sequence"/>
</dbReference>
<dbReference type="GO" id="GO:0006298">
    <property type="term" value="P:mismatch repair"/>
    <property type="evidence" value="ECO:0007669"/>
    <property type="project" value="TreeGrafter"/>
</dbReference>
<dbReference type="NCBIfam" id="TIGR00729">
    <property type="entry name" value="ribonuclease HII"/>
    <property type="match status" value="1"/>
</dbReference>
<evidence type="ECO:0000313" key="11">
    <source>
        <dbReference type="EMBL" id="KIO34723.1"/>
    </source>
</evidence>
<keyword evidence="12" id="KW-1185">Reference proteome</keyword>
<evidence type="ECO:0000256" key="7">
    <source>
        <dbReference type="ARBA" id="ARBA00022801"/>
    </source>
</evidence>
<evidence type="ECO:0000256" key="2">
    <source>
        <dbReference type="ARBA" id="ARBA00001946"/>
    </source>
</evidence>
<reference evidence="12" key="2">
    <citation type="submission" date="2015-01" db="EMBL/GenBank/DDBJ databases">
        <title>Evolutionary Origins and Diversification of the Mycorrhizal Mutualists.</title>
        <authorList>
            <consortium name="DOE Joint Genome Institute"/>
            <consortium name="Mycorrhizal Genomics Consortium"/>
            <person name="Kohler A."/>
            <person name="Kuo A."/>
            <person name="Nagy L.G."/>
            <person name="Floudas D."/>
            <person name="Copeland A."/>
            <person name="Barry K.W."/>
            <person name="Cichocki N."/>
            <person name="Veneault-Fourrey C."/>
            <person name="LaButti K."/>
            <person name="Lindquist E.A."/>
            <person name="Lipzen A."/>
            <person name="Lundell T."/>
            <person name="Morin E."/>
            <person name="Murat C."/>
            <person name="Riley R."/>
            <person name="Ohm R."/>
            <person name="Sun H."/>
            <person name="Tunlid A."/>
            <person name="Henrissat B."/>
            <person name="Grigoriev I.V."/>
            <person name="Hibbett D.S."/>
            <person name="Martin F."/>
        </authorList>
    </citation>
    <scope>NUCLEOTIDE SEQUENCE [LARGE SCALE GENOMIC DNA]</scope>
    <source>
        <strain evidence="12">MUT 4182</strain>
    </source>
</reference>
<dbReference type="InterPro" id="IPR036397">
    <property type="entry name" value="RNaseH_sf"/>
</dbReference>
<sequence>PLIDSYTYHSKCPTTSGKYIMGVDEAGRGPVLGPMVYGVAFCPAEYKEQLDEMGFNDSKQLTAETRSSLLESLSSDPQNLGWAVRVLSPQDLSSSMLSRPPTNLNVCAQQATVGLIKLVMNELQITISELYVDALGPPAAYQRYLKECFPEIEKISVETKADAKYKIVGAASVAAKVTRDAWIDGWVWEEGRKGKEAVEGEEMDVDEEESAVPWNNTFGSGYPSDPKTKAWVESTLDPTFGYPSFSRFSWATIKVQLDKSAHKVQWIDDGHTIAKAFESTKPIDKGRCVAAKDLAMRSVGSL</sequence>
<keyword evidence="6 8" id="KW-0255">Endonuclease</keyword>
<dbReference type="GO" id="GO:0004523">
    <property type="term" value="F:RNA-DNA hybrid ribonuclease activity"/>
    <property type="evidence" value="ECO:0007669"/>
    <property type="project" value="UniProtKB-UniRule"/>
</dbReference>
<dbReference type="CDD" id="cd07181">
    <property type="entry name" value="RNase_HII_eukaryota_like"/>
    <property type="match status" value="1"/>
</dbReference>
<dbReference type="EMBL" id="KN822942">
    <property type="protein sequence ID" value="KIO34723.1"/>
    <property type="molecule type" value="Genomic_DNA"/>
</dbReference>
<feature type="binding site" evidence="8">
    <location>
        <position position="24"/>
    </location>
    <ligand>
        <name>a divalent metal cation</name>
        <dbReference type="ChEBI" id="CHEBI:60240"/>
    </ligand>
</feature>
<feature type="binding site" evidence="8">
    <location>
        <position position="133"/>
    </location>
    <ligand>
        <name>a divalent metal cation</name>
        <dbReference type="ChEBI" id="CHEBI:60240"/>
    </ligand>
</feature>
<evidence type="ECO:0000256" key="3">
    <source>
        <dbReference type="ARBA" id="ARBA00007058"/>
    </source>
</evidence>
<reference evidence="11 12" key="1">
    <citation type="submission" date="2014-04" db="EMBL/GenBank/DDBJ databases">
        <authorList>
            <consortium name="DOE Joint Genome Institute"/>
            <person name="Kuo A."/>
            <person name="Girlanda M."/>
            <person name="Perotto S."/>
            <person name="Kohler A."/>
            <person name="Nagy L.G."/>
            <person name="Floudas D."/>
            <person name="Copeland A."/>
            <person name="Barry K.W."/>
            <person name="Cichocki N."/>
            <person name="Veneault-Fourrey C."/>
            <person name="LaButti K."/>
            <person name="Lindquist E.A."/>
            <person name="Lipzen A."/>
            <person name="Lundell T."/>
            <person name="Morin E."/>
            <person name="Murat C."/>
            <person name="Sun H."/>
            <person name="Tunlid A."/>
            <person name="Henrissat B."/>
            <person name="Grigoriev I.V."/>
            <person name="Hibbett D.S."/>
            <person name="Martin F."/>
            <person name="Nordberg H.P."/>
            <person name="Cantor M.N."/>
            <person name="Hua S.X."/>
        </authorList>
    </citation>
    <scope>NUCLEOTIDE SEQUENCE [LARGE SCALE GENOMIC DNA]</scope>
    <source>
        <strain evidence="11 12">MUT 4182</strain>
    </source>
</reference>
<feature type="non-terminal residue" evidence="11">
    <location>
        <position position="1"/>
    </location>
</feature>
<dbReference type="GO" id="GO:0046872">
    <property type="term" value="F:metal ion binding"/>
    <property type="evidence" value="ECO:0007669"/>
    <property type="project" value="UniProtKB-KW"/>
</dbReference>
<dbReference type="GO" id="GO:0043137">
    <property type="term" value="P:DNA replication, removal of RNA primer"/>
    <property type="evidence" value="ECO:0007669"/>
    <property type="project" value="TreeGrafter"/>
</dbReference>
<comment type="catalytic activity">
    <reaction evidence="1 8 9">
        <text>Endonucleolytic cleavage to 5'-phosphomonoester.</text>
        <dbReference type="EC" id="3.1.26.4"/>
    </reaction>
</comment>
<keyword evidence="4 8" id="KW-0540">Nuclease</keyword>
<protein>
    <recommendedName>
        <fullName evidence="9">Ribonuclease</fullName>
        <ecNumber evidence="9">3.1.26.4</ecNumber>
    </recommendedName>
</protein>
<dbReference type="InterPro" id="IPR012337">
    <property type="entry name" value="RNaseH-like_sf"/>
</dbReference>
<evidence type="ECO:0000313" key="12">
    <source>
        <dbReference type="Proteomes" id="UP000054248"/>
    </source>
</evidence>
<dbReference type="PANTHER" id="PTHR10954">
    <property type="entry name" value="RIBONUCLEASE H2 SUBUNIT A"/>
    <property type="match status" value="1"/>
</dbReference>
<dbReference type="Gene3D" id="3.30.420.10">
    <property type="entry name" value="Ribonuclease H-like superfamily/Ribonuclease H"/>
    <property type="match status" value="1"/>
</dbReference>
<comment type="function">
    <text evidence="9">Endonuclease that specifically degrades the RNA of RNA-DNA hybrids.</text>
</comment>
<dbReference type="FunFam" id="1.10.10.460:FF:000001">
    <property type="entry name" value="Ribonuclease"/>
    <property type="match status" value="1"/>
</dbReference>
<dbReference type="InterPro" id="IPR001352">
    <property type="entry name" value="RNase_HII/HIII"/>
</dbReference>
<feature type="binding site" evidence="8">
    <location>
        <position position="25"/>
    </location>
    <ligand>
        <name>a divalent metal cation</name>
        <dbReference type="ChEBI" id="CHEBI:60240"/>
    </ligand>
</feature>
<accession>A0A0C3LKS0</accession>
<dbReference type="SUPFAM" id="SSF53098">
    <property type="entry name" value="Ribonuclease H-like"/>
    <property type="match status" value="1"/>
</dbReference>
<dbReference type="InterPro" id="IPR024567">
    <property type="entry name" value="RNase_HII/HIII_dom"/>
</dbReference>
<comment type="cofactor">
    <cofactor evidence="8">
        <name>Mn(2+)</name>
        <dbReference type="ChEBI" id="CHEBI:29035"/>
    </cofactor>
    <cofactor evidence="8">
        <name>Mg(2+)</name>
        <dbReference type="ChEBI" id="CHEBI:18420"/>
    </cofactor>
    <text evidence="8">Manganese or magnesium. Binds 1 divalent metal ion per monomer in the absence of substrate. May bind a second metal ion after substrate binding.</text>
</comment>
<organism evidence="11 12">
    <name type="scientific">Tulasnella calospora MUT 4182</name>
    <dbReference type="NCBI Taxonomy" id="1051891"/>
    <lineage>
        <taxon>Eukaryota</taxon>
        <taxon>Fungi</taxon>
        <taxon>Dikarya</taxon>
        <taxon>Basidiomycota</taxon>
        <taxon>Agaricomycotina</taxon>
        <taxon>Agaricomycetes</taxon>
        <taxon>Cantharellales</taxon>
        <taxon>Tulasnellaceae</taxon>
        <taxon>Tulasnella</taxon>
    </lineage>
</organism>
<keyword evidence="5 8" id="KW-0479">Metal-binding</keyword>
<comment type="similarity">
    <text evidence="3">Belongs to the RNase HII family. Eukaryotic subfamily.</text>
</comment>
<name>A0A0C3LKS0_9AGAM</name>
<evidence type="ECO:0000256" key="6">
    <source>
        <dbReference type="ARBA" id="ARBA00022759"/>
    </source>
</evidence>
<dbReference type="OrthoDB" id="7462577at2759"/>
<proteinExistence type="inferred from homology"/>
<dbReference type="PANTHER" id="PTHR10954:SF7">
    <property type="entry name" value="RIBONUCLEASE H2 SUBUNIT A"/>
    <property type="match status" value="1"/>
</dbReference>
<evidence type="ECO:0000256" key="8">
    <source>
        <dbReference type="PROSITE-ProRule" id="PRU01319"/>
    </source>
</evidence>
<evidence type="ECO:0000256" key="1">
    <source>
        <dbReference type="ARBA" id="ARBA00000077"/>
    </source>
</evidence>
<dbReference type="AlphaFoldDB" id="A0A0C3LKS0"/>
<dbReference type="Gene3D" id="1.10.10.460">
    <property type="entry name" value="Ribonuclease hii. Domain 2"/>
    <property type="match status" value="1"/>
</dbReference>
<dbReference type="InterPro" id="IPR004649">
    <property type="entry name" value="RNase_H2_suA"/>
</dbReference>
<dbReference type="GO" id="GO:0032299">
    <property type="term" value="C:ribonuclease H2 complex"/>
    <property type="evidence" value="ECO:0007669"/>
    <property type="project" value="TreeGrafter"/>
</dbReference>
<dbReference type="Pfam" id="PF01351">
    <property type="entry name" value="RNase_HII"/>
    <property type="match status" value="1"/>
</dbReference>
<evidence type="ECO:0000256" key="9">
    <source>
        <dbReference type="RuleBase" id="RU003515"/>
    </source>
</evidence>
<dbReference type="HOGENOM" id="CLU_036532_0_1_1"/>
<keyword evidence="7 8" id="KW-0378">Hydrolase</keyword>
<evidence type="ECO:0000256" key="5">
    <source>
        <dbReference type="ARBA" id="ARBA00022723"/>
    </source>
</evidence>
<comment type="cofactor">
    <cofactor evidence="2">
        <name>Mg(2+)</name>
        <dbReference type="ChEBI" id="CHEBI:18420"/>
    </cofactor>
</comment>
<dbReference type="PROSITE" id="PS51975">
    <property type="entry name" value="RNASE_H_2"/>
    <property type="match status" value="1"/>
</dbReference>
<gene>
    <name evidence="11" type="ORF">M407DRAFT_64190</name>
</gene>
<dbReference type="FunFam" id="3.30.420.10:FF:000016">
    <property type="entry name" value="Ribonuclease"/>
    <property type="match status" value="1"/>
</dbReference>